<evidence type="ECO:0000313" key="1">
    <source>
        <dbReference type="EMBL" id="OAF18512.1"/>
    </source>
</evidence>
<dbReference type="EMBL" id="LSEF01000033">
    <property type="protein sequence ID" value="OAF18512.1"/>
    <property type="molecule type" value="Genomic_DNA"/>
</dbReference>
<keyword evidence="2" id="KW-1185">Reference proteome</keyword>
<evidence type="ECO:0000313" key="2">
    <source>
        <dbReference type="Proteomes" id="UP000077173"/>
    </source>
</evidence>
<organism evidence="1 2">
    <name type="scientific">Bradyrhizobium neotropicale</name>
    <dbReference type="NCBI Taxonomy" id="1497615"/>
    <lineage>
        <taxon>Bacteria</taxon>
        <taxon>Pseudomonadati</taxon>
        <taxon>Pseudomonadota</taxon>
        <taxon>Alphaproteobacteria</taxon>
        <taxon>Hyphomicrobiales</taxon>
        <taxon>Nitrobacteraceae</taxon>
        <taxon>Bradyrhizobium</taxon>
    </lineage>
</organism>
<sequence length="450" mass="49334">MSLAGPADEGCAMSETLRLLIALLDLGPGLKDLLGDKWPAYSDELLELAGRAGRGDDPVELRRTLDALVQRLLAEAPAAELVERAVRPPAPTFGPEIIIRRGRVPPTGPTQIVRPSTDDVTGIVKIPVFYGTDRARGDDTPANYYTGRRAGPAFGIAEVSVPTRGRNVGELTGPSWWRLEFSQDPEKHVILMAVEMLGRDVFTASLADSLAAADQRDVLIFVHGYNVSFEDAARRAAQISVDLKFAGRTLLYSWASAADPKQYTVDEDTIEWSREHFEAFFRLALTEIGAREVHVIAHSMGNRALINTLERVRSWQLPPGAATLCQVIFAAPDIGRDRFVQLAEKFKGCARRCTLYASSSDVALMASRLVHGYPRAGEAGPALLVVDGVDTIDASLVDTSLVGLRHSYFGSKRSILNDMFGLIVQQLTPDQRFDLQATGDALRKYWNYRA</sequence>
<dbReference type="Pfam" id="PF05990">
    <property type="entry name" value="DUF900"/>
    <property type="match status" value="1"/>
</dbReference>
<protein>
    <recommendedName>
        <fullName evidence="3">Alpha/beta hydrolase</fullName>
    </recommendedName>
</protein>
<evidence type="ECO:0008006" key="3">
    <source>
        <dbReference type="Google" id="ProtNLM"/>
    </source>
</evidence>
<dbReference type="Proteomes" id="UP000077173">
    <property type="component" value="Unassembled WGS sequence"/>
</dbReference>
<dbReference type="SUPFAM" id="SSF53474">
    <property type="entry name" value="alpha/beta-Hydrolases"/>
    <property type="match status" value="1"/>
</dbReference>
<dbReference type="InterPro" id="IPR029058">
    <property type="entry name" value="AB_hydrolase_fold"/>
</dbReference>
<dbReference type="AlphaFoldDB" id="A0A176ZF24"/>
<dbReference type="Gene3D" id="3.40.50.1820">
    <property type="entry name" value="alpha/beta hydrolase"/>
    <property type="match status" value="1"/>
</dbReference>
<dbReference type="PANTHER" id="PTHR36513">
    <property type="entry name" value="ABC TRANSMEMBRANE TYPE-1 DOMAIN-CONTAINING PROTEIN"/>
    <property type="match status" value="1"/>
</dbReference>
<gene>
    <name evidence="1" type="ORF">AXW67_03055</name>
</gene>
<name>A0A176ZF24_9BRAD</name>
<comment type="caution">
    <text evidence="1">The sequence shown here is derived from an EMBL/GenBank/DDBJ whole genome shotgun (WGS) entry which is preliminary data.</text>
</comment>
<dbReference type="InterPro" id="IPR010297">
    <property type="entry name" value="DUF900_hydrolase"/>
</dbReference>
<dbReference type="PANTHER" id="PTHR36513:SF1">
    <property type="entry name" value="TRANSMEMBRANE PROTEIN"/>
    <property type="match status" value="1"/>
</dbReference>
<reference evidence="1 2" key="1">
    <citation type="submission" date="2016-02" db="EMBL/GenBank/DDBJ databases">
        <title>Draft genome sequence of the strain BR 10247T Bradyrhizobium neotropicale isolated from nodules of Centrolobium paraense.</title>
        <authorList>
            <person name="Simoes-Araujo J.L."/>
            <person name="Barauna A.C."/>
            <person name="Silva K."/>
            <person name="Zilli J.E."/>
        </authorList>
    </citation>
    <scope>NUCLEOTIDE SEQUENCE [LARGE SCALE GENOMIC DNA]</scope>
    <source>
        <strain evidence="1 2">BR 10247</strain>
    </source>
</reference>
<accession>A0A176ZF24</accession>
<proteinExistence type="predicted"/>